<protein>
    <submittedName>
        <fullName evidence="1">Uncharacterized protein</fullName>
    </submittedName>
</protein>
<gene>
    <name evidence="1" type="ORF">CTI12_AA355320</name>
</gene>
<comment type="caution">
    <text evidence="1">The sequence shown here is derived from an EMBL/GenBank/DDBJ whole genome shotgun (WGS) entry which is preliminary data.</text>
</comment>
<dbReference type="AlphaFoldDB" id="A0A2U1MQ76"/>
<dbReference type="EMBL" id="PKPP01004653">
    <property type="protein sequence ID" value="PWA63364.1"/>
    <property type="molecule type" value="Genomic_DNA"/>
</dbReference>
<proteinExistence type="predicted"/>
<organism evidence="1 2">
    <name type="scientific">Artemisia annua</name>
    <name type="common">Sweet wormwood</name>
    <dbReference type="NCBI Taxonomy" id="35608"/>
    <lineage>
        <taxon>Eukaryota</taxon>
        <taxon>Viridiplantae</taxon>
        <taxon>Streptophyta</taxon>
        <taxon>Embryophyta</taxon>
        <taxon>Tracheophyta</taxon>
        <taxon>Spermatophyta</taxon>
        <taxon>Magnoliopsida</taxon>
        <taxon>eudicotyledons</taxon>
        <taxon>Gunneridae</taxon>
        <taxon>Pentapetalae</taxon>
        <taxon>asterids</taxon>
        <taxon>campanulids</taxon>
        <taxon>Asterales</taxon>
        <taxon>Asteraceae</taxon>
        <taxon>Asteroideae</taxon>
        <taxon>Anthemideae</taxon>
        <taxon>Artemisiinae</taxon>
        <taxon>Artemisia</taxon>
    </lineage>
</organism>
<accession>A0A2U1MQ76</accession>
<reference evidence="1 2" key="1">
    <citation type="journal article" date="2018" name="Mol. Plant">
        <title>The genome of Artemisia annua provides insight into the evolution of Asteraceae family and artemisinin biosynthesis.</title>
        <authorList>
            <person name="Shen Q."/>
            <person name="Zhang L."/>
            <person name="Liao Z."/>
            <person name="Wang S."/>
            <person name="Yan T."/>
            <person name="Shi P."/>
            <person name="Liu M."/>
            <person name="Fu X."/>
            <person name="Pan Q."/>
            <person name="Wang Y."/>
            <person name="Lv Z."/>
            <person name="Lu X."/>
            <person name="Zhang F."/>
            <person name="Jiang W."/>
            <person name="Ma Y."/>
            <person name="Chen M."/>
            <person name="Hao X."/>
            <person name="Li L."/>
            <person name="Tang Y."/>
            <person name="Lv G."/>
            <person name="Zhou Y."/>
            <person name="Sun X."/>
            <person name="Brodelius P.E."/>
            <person name="Rose J.K.C."/>
            <person name="Tang K."/>
        </authorList>
    </citation>
    <scope>NUCLEOTIDE SEQUENCE [LARGE SCALE GENOMIC DNA]</scope>
    <source>
        <strain evidence="2">cv. Huhao1</strain>
        <tissue evidence="1">Leaf</tissue>
    </source>
</reference>
<sequence>MSSLDLNEPFVSEADLIDIVAVDNVVDRLLIMWIKLFNIPFYQVAHQVRSSHVLANAYKGGHGSLNYENKLANWSSGRSAPVWLETGDAVGNIDAAKPVGKVLEPFKAPFTLLDKVKQFMISLVPSKMLLVDMLVEIDAAKPVGKVLEPFKAPFTLLDKAEIKRESGGYKRVTNKQNACFELG</sequence>
<keyword evidence="2" id="KW-1185">Reference proteome</keyword>
<name>A0A2U1MQ76_ARTAN</name>
<evidence type="ECO:0000313" key="1">
    <source>
        <dbReference type="EMBL" id="PWA63364.1"/>
    </source>
</evidence>
<dbReference type="Proteomes" id="UP000245207">
    <property type="component" value="Unassembled WGS sequence"/>
</dbReference>
<evidence type="ECO:0000313" key="2">
    <source>
        <dbReference type="Proteomes" id="UP000245207"/>
    </source>
</evidence>